<keyword evidence="1" id="KW-0472">Membrane</keyword>
<keyword evidence="1" id="KW-0812">Transmembrane</keyword>
<feature type="transmembrane region" description="Helical" evidence="1">
    <location>
        <begin position="223"/>
        <end position="245"/>
    </location>
</feature>
<feature type="transmembrane region" description="Helical" evidence="1">
    <location>
        <begin position="193"/>
        <end position="217"/>
    </location>
</feature>
<feature type="transmembrane region" description="Helical" evidence="1">
    <location>
        <begin position="17"/>
        <end position="38"/>
    </location>
</feature>
<dbReference type="PANTHER" id="PTHR40465:SF1">
    <property type="entry name" value="DUF6534 DOMAIN-CONTAINING PROTEIN"/>
    <property type="match status" value="1"/>
</dbReference>
<feature type="transmembrane region" description="Helical" evidence="1">
    <location>
        <begin position="113"/>
        <end position="137"/>
    </location>
</feature>
<dbReference type="Proteomes" id="UP001175228">
    <property type="component" value="Unassembled WGS sequence"/>
</dbReference>
<evidence type="ECO:0000313" key="4">
    <source>
        <dbReference type="Proteomes" id="UP001175228"/>
    </source>
</evidence>
<dbReference type="EMBL" id="JAUEPU010000138">
    <property type="protein sequence ID" value="KAK0475982.1"/>
    <property type="molecule type" value="Genomic_DNA"/>
</dbReference>
<protein>
    <recommendedName>
        <fullName evidence="2">DUF6534 domain-containing protein</fullName>
    </recommendedName>
</protein>
<feature type="domain" description="DUF6534" evidence="2">
    <location>
        <begin position="160"/>
        <end position="250"/>
    </location>
</feature>
<evidence type="ECO:0000313" key="3">
    <source>
        <dbReference type="EMBL" id="KAK0475982.1"/>
    </source>
</evidence>
<proteinExistence type="predicted"/>
<gene>
    <name evidence="3" type="ORF">EDD18DRAFT_1216353</name>
</gene>
<keyword evidence="1" id="KW-1133">Transmembrane helix</keyword>
<accession>A0AA39P1S9</accession>
<evidence type="ECO:0000256" key="1">
    <source>
        <dbReference type="SAM" id="Phobius"/>
    </source>
</evidence>
<feature type="transmembrane region" description="Helical" evidence="1">
    <location>
        <begin position="50"/>
        <end position="69"/>
    </location>
</feature>
<reference evidence="3" key="1">
    <citation type="submission" date="2023-06" db="EMBL/GenBank/DDBJ databases">
        <authorList>
            <consortium name="Lawrence Berkeley National Laboratory"/>
            <person name="Ahrendt S."/>
            <person name="Sahu N."/>
            <person name="Indic B."/>
            <person name="Wong-Bajracharya J."/>
            <person name="Merenyi Z."/>
            <person name="Ke H.-M."/>
            <person name="Monk M."/>
            <person name="Kocsube S."/>
            <person name="Drula E."/>
            <person name="Lipzen A."/>
            <person name="Balint B."/>
            <person name="Henrissat B."/>
            <person name="Andreopoulos B."/>
            <person name="Martin F.M."/>
            <person name="Harder C.B."/>
            <person name="Rigling D."/>
            <person name="Ford K.L."/>
            <person name="Foster G.D."/>
            <person name="Pangilinan J."/>
            <person name="Papanicolaou A."/>
            <person name="Barry K."/>
            <person name="LaButti K."/>
            <person name="Viragh M."/>
            <person name="Koriabine M."/>
            <person name="Yan M."/>
            <person name="Riley R."/>
            <person name="Champramary S."/>
            <person name="Plett K.L."/>
            <person name="Tsai I.J."/>
            <person name="Slot J."/>
            <person name="Sipos G."/>
            <person name="Plett J."/>
            <person name="Nagy L.G."/>
            <person name="Grigoriev I.V."/>
        </authorList>
    </citation>
    <scope>NUCLEOTIDE SEQUENCE</scope>
    <source>
        <strain evidence="3">HWK02</strain>
    </source>
</reference>
<dbReference type="InterPro" id="IPR045339">
    <property type="entry name" value="DUF6534"/>
</dbReference>
<dbReference type="Pfam" id="PF20152">
    <property type="entry name" value="DUF6534"/>
    <property type="match status" value="1"/>
</dbReference>
<keyword evidence="4" id="KW-1185">Reference proteome</keyword>
<feature type="transmembrane region" description="Helical" evidence="1">
    <location>
        <begin position="149"/>
        <end position="173"/>
    </location>
</feature>
<organism evidence="3 4">
    <name type="scientific">Armillaria luteobubalina</name>
    <dbReference type="NCBI Taxonomy" id="153913"/>
    <lineage>
        <taxon>Eukaryota</taxon>
        <taxon>Fungi</taxon>
        <taxon>Dikarya</taxon>
        <taxon>Basidiomycota</taxon>
        <taxon>Agaricomycotina</taxon>
        <taxon>Agaricomycetes</taxon>
        <taxon>Agaricomycetidae</taxon>
        <taxon>Agaricales</taxon>
        <taxon>Marasmiineae</taxon>
        <taxon>Physalacriaceae</taxon>
        <taxon>Armillaria</taxon>
    </lineage>
</organism>
<name>A0AA39P1S9_9AGAR</name>
<evidence type="ECO:0000259" key="2">
    <source>
        <dbReference type="Pfam" id="PF20152"/>
    </source>
</evidence>
<feature type="transmembrane region" description="Helical" evidence="1">
    <location>
        <begin position="81"/>
        <end position="101"/>
    </location>
</feature>
<sequence>MSSTHLPNMNIILGVPYIGNLFEAMLYGITLMQTFLYFRNQRSDPWYFKVLVNTTNLIMSANALYHYMISNYMNPASLQIPVWWGLMYVTTTIGLLVRTFYTMRIYILSRRNKVLTGVFITLILEVFVNGTLGLVNGVTFEVFIEKDLWIMYLSLSSITTADVSIAIALCCLLRANRTGFKRTDSMVRTLMIYSINVGALSALTTTTTLITVNLYIFTLFPTSLIYLGVFLSLGKLYSNSLLASLNVRDSVRTKGSPDVSNTFASIVAAGGTGTYPIPLEQMQITVTDESVVGEGKEFSSVSATSPTQFDPRIHP</sequence>
<dbReference type="PANTHER" id="PTHR40465">
    <property type="entry name" value="CHROMOSOME 1, WHOLE GENOME SHOTGUN SEQUENCE"/>
    <property type="match status" value="1"/>
</dbReference>
<dbReference type="AlphaFoldDB" id="A0AA39P1S9"/>
<comment type="caution">
    <text evidence="3">The sequence shown here is derived from an EMBL/GenBank/DDBJ whole genome shotgun (WGS) entry which is preliminary data.</text>
</comment>